<dbReference type="AlphaFoldDB" id="A0A4Z0M4F1"/>
<proteinExistence type="inferred from homology"/>
<evidence type="ECO:0000313" key="12">
    <source>
        <dbReference type="Proteomes" id="UP000298050"/>
    </source>
</evidence>
<comment type="similarity">
    <text evidence="9">Belongs to the Bfd family.</text>
</comment>
<evidence type="ECO:0000256" key="8">
    <source>
        <dbReference type="ARBA" id="ARBA00039386"/>
    </source>
</evidence>
<evidence type="ECO:0000256" key="1">
    <source>
        <dbReference type="ARBA" id="ARBA00022448"/>
    </source>
</evidence>
<feature type="domain" description="BFD-like [2Fe-2S]-binding" evidence="10">
    <location>
        <begin position="2"/>
        <end position="49"/>
    </location>
</feature>
<dbReference type="PANTHER" id="PTHR37424">
    <property type="entry name" value="BACTERIOFERRITIN-ASSOCIATED FERREDOXIN"/>
    <property type="match status" value="1"/>
</dbReference>
<evidence type="ECO:0000256" key="9">
    <source>
        <dbReference type="ARBA" id="ARBA00046332"/>
    </source>
</evidence>
<keyword evidence="6" id="KW-0411">Iron-sulfur</keyword>
<evidence type="ECO:0000256" key="5">
    <source>
        <dbReference type="ARBA" id="ARBA00023004"/>
    </source>
</evidence>
<dbReference type="OrthoDB" id="9815350at2"/>
<dbReference type="Pfam" id="PF04324">
    <property type="entry name" value="Fer2_BFD"/>
    <property type="match status" value="1"/>
</dbReference>
<evidence type="ECO:0000313" key="11">
    <source>
        <dbReference type="EMBL" id="TGD74248.1"/>
    </source>
</evidence>
<dbReference type="InterPro" id="IPR052371">
    <property type="entry name" value="BFD-associated_ferredoxin"/>
</dbReference>
<dbReference type="Gene3D" id="1.10.10.1100">
    <property type="entry name" value="BFD-like [2Fe-2S]-binding domain"/>
    <property type="match status" value="1"/>
</dbReference>
<keyword evidence="3" id="KW-0479">Metal-binding</keyword>
<evidence type="ECO:0000256" key="4">
    <source>
        <dbReference type="ARBA" id="ARBA00022982"/>
    </source>
</evidence>
<keyword evidence="2" id="KW-0001">2Fe-2S</keyword>
<sequence length="72" mass="7542">MYVCLCKGITDTQIRTAVSDGASSLREVRAALGVASQCGKCGLLARQIVRDALGETSEAQVAADESLYYAVS</sequence>
<dbReference type="InterPro" id="IPR041854">
    <property type="entry name" value="BFD-like_2Fe2S-bd_dom_sf"/>
</dbReference>
<keyword evidence="4" id="KW-0249">Electron transport</keyword>
<gene>
    <name evidence="11" type="ORF">E4634_08995</name>
</gene>
<dbReference type="InterPro" id="IPR007419">
    <property type="entry name" value="BFD-like_2Fe2S-bd_dom"/>
</dbReference>
<dbReference type="GO" id="GO:0046872">
    <property type="term" value="F:metal ion binding"/>
    <property type="evidence" value="ECO:0007669"/>
    <property type="project" value="UniProtKB-KW"/>
</dbReference>
<name>A0A4Z0M4F1_9GAMM</name>
<organism evidence="11 12">
    <name type="scientific">Mangrovimicrobium sediminis</name>
    <dbReference type="NCBI Taxonomy" id="2562682"/>
    <lineage>
        <taxon>Bacteria</taxon>
        <taxon>Pseudomonadati</taxon>
        <taxon>Pseudomonadota</taxon>
        <taxon>Gammaproteobacteria</taxon>
        <taxon>Cellvibrionales</taxon>
        <taxon>Halieaceae</taxon>
        <taxon>Mangrovimicrobium</taxon>
    </lineage>
</organism>
<accession>A0A4Z0M4F1</accession>
<evidence type="ECO:0000259" key="10">
    <source>
        <dbReference type="Pfam" id="PF04324"/>
    </source>
</evidence>
<dbReference type="CDD" id="cd19945">
    <property type="entry name" value="Fer2_BFD"/>
    <property type="match status" value="1"/>
</dbReference>
<comment type="cofactor">
    <cofactor evidence="7">
        <name>[2Fe-2S] cluster</name>
        <dbReference type="ChEBI" id="CHEBI:190135"/>
    </cofactor>
</comment>
<protein>
    <recommendedName>
        <fullName evidence="8">Bacterioferritin-associated ferredoxin</fullName>
    </recommendedName>
</protein>
<dbReference type="PANTHER" id="PTHR37424:SF1">
    <property type="entry name" value="BACTERIOFERRITIN-ASSOCIATED FERREDOXIN"/>
    <property type="match status" value="1"/>
</dbReference>
<keyword evidence="12" id="KW-1185">Reference proteome</keyword>
<keyword evidence="1" id="KW-0813">Transport</keyword>
<dbReference type="RefSeq" id="WP_135443001.1">
    <property type="nucleotide sequence ID" value="NZ_SRLE01000006.1"/>
</dbReference>
<comment type="caution">
    <text evidence="11">The sequence shown here is derived from an EMBL/GenBank/DDBJ whole genome shotgun (WGS) entry which is preliminary data.</text>
</comment>
<dbReference type="GO" id="GO:0051537">
    <property type="term" value="F:2 iron, 2 sulfur cluster binding"/>
    <property type="evidence" value="ECO:0007669"/>
    <property type="project" value="UniProtKB-KW"/>
</dbReference>
<keyword evidence="5" id="KW-0408">Iron</keyword>
<evidence type="ECO:0000256" key="3">
    <source>
        <dbReference type="ARBA" id="ARBA00022723"/>
    </source>
</evidence>
<dbReference type="Proteomes" id="UP000298050">
    <property type="component" value="Unassembled WGS sequence"/>
</dbReference>
<evidence type="ECO:0000256" key="6">
    <source>
        <dbReference type="ARBA" id="ARBA00023014"/>
    </source>
</evidence>
<dbReference type="EMBL" id="SRLE01000006">
    <property type="protein sequence ID" value="TGD74248.1"/>
    <property type="molecule type" value="Genomic_DNA"/>
</dbReference>
<evidence type="ECO:0000256" key="7">
    <source>
        <dbReference type="ARBA" id="ARBA00034078"/>
    </source>
</evidence>
<evidence type="ECO:0000256" key="2">
    <source>
        <dbReference type="ARBA" id="ARBA00022714"/>
    </source>
</evidence>
<reference evidence="11 12" key="1">
    <citation type="submission" date="2019-04" db="EMBL/GenBank/DDBJ databases">
        <title>Taxonomy of novel Haliea sp. from mangrove soil of West Coast of India.</title>
        <authorList>
            <person name="Verma A."/>
            <person name="Kumar P."/>
            <person name="Krishnamurthi S."/>
        </authorList>
    </citation>
    <scope>NUCLEOTIDE SEQUENCE [LARGE SCALE GENOMIC DNA]</scope>
    <source>
        <strain evidence="11 12">SAOS-164</strain>
    </source>
</reference>